<dbReference type="OrthoDB" id="3558882at2759"/>
<evidence type="ECO:0000313" key="2">
    <source>
        <dbReference type="Proteomes" id="UP000531561"/>
    </source>
</evidence>
<dbReference type="AlphaFoldDB" id="A0A8H6ENW8"/>
<proteinExistence type="predicted"/>
<protein>
    <submittedName>
        <fullName evidence="1">Uncharacterized protein</fullName>
    </submittedName>
</protein>
<comment type="caution">
    <text evidence="1">The sequence shown here is derived from an EMBL/GenBank/DDBJ whole genome shotgun (WGS) entry which is preliminary data.</text>
</comment>
<name>A0A8H6ENW8_9HELO</name>
<keyword evidence="2" id="KW-1185">Reference proteome</keyword>
<accession>A0A8H6ENW8</accession>
<dbReference type="EMBL" id="JABFCT010000001">
    <property type="protein sequence ID" value="KAF5879123.1"/>
    <property type="molecule type" value="Genomic_DNA"/>
</dbReference>
<dbReference type="GeneID" id="59260393"/>
<dbReference type="Proteomes" id="UP000531561">
    <property type="component" value="Unassembled WGS sequence"/>
</dbReference>
<sequence length="360" mass="41953">MEELIEVWKRVEITDSGRRAVKEKVTNVLKRVVLGDEATVDAATTDADLRELGTVAGAVIHASRKAEVPPDWGWEGRYYEMVKNSEDNWNDLLRLLYEFTPDIDVQAVANILDVDNHIVWEMPQNCFHYPGIMLDISTFKPPVWNEEDKSVFGNEHHILEKDPAYGFYFNRQVGVQDWGWSESKTEMPLTRPERCRMFWFRTTPIVPKWAIGCMKKLGWEEGGGLGAHIEGRLGYVKLLEATEEGEMVACHNPRDESHWEDYNFDASKPNHEEYHYYKLEMIFVSPKDLEEMLEMAAATLPGVFREPWNEFHIRKEQEGVRKNAEMEAFREFTKRGVLKDREYVCSKHARYMKRAAKQVA</sequence>
<gene>
    <name evidence="1" type="ORF">Bfra_006328</name>
</gene>
<dbReference type="RefSeq" id="XP_037198067.1">
    <property type="nucleotide sequence ID" value="XM_037336701.1"/>
</dbReference>
<organism evidence="1 2">
    <name type="scientific">Botrytis fragariae</name>
    <dbReference type="NCBI Taxonomy" id="1964551"/>
    <lineage>
        <taxon>Eukaryota</taxon>
        <taxon>Fungi</taxon>
        <taxon>Dikarya</taxon>
        <taxon>Ascomycota</taxon>
        <taxon>Pezizomycotina</taxon>
        <taxon>Leotiomycetes</taxon>
        <taxon>Helotiales</taxon>
        <taxon>Sclerotiniaceae</taxon>
        <taxon>Botrytis</taxon>
    </lineage>
</organism>
<reference evidence="1 2" key="1">
    <citation type="journal article" date="2020" name="Phytopathology">
        <title>A high-quality genome resource of Botrytis fragariae, a new and rapidly spreading fungal pathogen causing strawberry gray mold in the U.S.A.</title>
        <authorList>
            <person name="Wu Y."/>
            <person name="Saski C.A."/>
            <person name="Schnabel G."/>
            <person name="Xiao S."/>
            <person name="Hu M."/>
        </authorList>
    </citation>
    <scope>NUCLEOTIDE SEQUENCE [LARGE SCALE GENOMIC DNA]</scope>
    <source>
        <strain evidence="1 2">BVB16</strain>
    </source>
</reference>
<evidence type="ECO:0000313" key="1">
    <source>
        <dbReference type="EMBL" id="KAF5879123.1"/>
    </source>
</evidence>